<evidence type="ECO:0000313" key="3">
    <source>
        <dbReference type="Proteomes" id="UP000599109"/>
    </source>
</evidence>
<dbReference type="Pfam" id="PF12836">
    <property type="entry name" value="HHH_3"/>
    <property type="match status" value="1"/>
</dbReference>
<accession>A0A936YSC1</accession>
<evidence type="ECO:0000313" key="2">
    <source>
        <dbReference type="EMBL" id="MBL0389648.1"/>
    </source>
</evidence>
<dbReference type="Proteomes" id="UP000599109">
    <property type="component" value="Unassembled WGS sequence"/>
</dbReference>
<dbReference type="EMBL" id="JAEQNE010000001">
    <property type="protein sequence ID" value="MBL0389648.1"/>
    <property type="molecule type" value="Genomic_DNA"/>
</dbReference>
<dbReference type="SUPFAM" id="SSF81585">
    <property type="entry name" value="PsbU/PolX domain-like"/>
    <property type="match status" value="1"/>
</dbReference>
<keyword evidence="3" id="KW-1185">Reference proteome</keyword>
<gene>
    <name evidence="2" type="ORF">JJ685_00690</name>
</gene>
<reference evidence="2 3" key="1">
    <citation type="journal article" date="2017" name="Int. J. Syst. Evol. Microbiol.">
        <title>Ramlibacter monticola sp. nov., isolated from forest soil.</title>
        <authorList>
            <person name="Chaudhary D.K."/>
            <person name="Kim J."/>
        </authorList>
    </citation>
    <scope>NUCLEOTIDE SEQUENCE [LARGE SCALE GENOMIC DNA]</scope>
    <source>
        <strain evidence="2 3">KACC 19175</strain>
    </source>
</reference>
<feature type="chain" id="PRO_5036876424" evidence="1">
    <location>
        <begin position="28"/>
        <end position="112"/>
    </location>
</feature>
<organism evidence="2 3">
    <name type="scientific">Ramlibacter monticola</name>
    <dbReference type="NCBI Taxonomy" id="1926872"/>
    <lineage>
        <taxon>Bacteria</taxon>
        <taxon>Pseudomonadati</taxon>
        <taxon>Pseudomonadota</taxon>
        <taxon>Betaproteobacteria</taxon>
        <taxon>Burkholderiales</taxon>
        <taxon>Comamonadaceae</taxon>
        <taxon>Ramlibacter</taxon>
    </lineage>
</organism>
<name>A0A936YSC1_9BURK</name>
<protein>
    <submittedName>
        <fullName evidence="2">Helix-hairpin-helix domain-containing protein</fullName>
    </submittedName>
</protein>
<comment type="caution">
    <text evidence="2">The sequence shown here is derived from an EMBL/GenBank/DDBJ whole genome shotgun (WGS) entry which is preliminary data.</text>
</comment>
<sequence length="112" mass="11929">MKNRIAKFVFVGLALCMVAGLSSGAEAQRANKGKAVQAEAVPVDINSASRQQLKKLPGIGDAEADRIVAGRPYLSKAHLQTRGILSPLAYQGVRELVVARQKDARFAKVSGK</sequence>
<dbReference type="AlphaFoldDB" id="A0A936YSC1"/>
<dbReference type="RefSeq" id="WP_201672253.1">
    <property type="nucleotide sequence ID" value="NZ_JAEQNE010000001.1"/>
</dbReference>
<proteinExistence type="predicted"/>
<dbReference type="Gene3D" id="1.10.150.320">
    <property type="entry name" value="Photosystem II 12 kDa extrinsic protein"/>
    <property type="match status" value="1"/>
</dbReference>
<feature type="signal peptide" evidence="1">
    <location>
        <begin position="1"/>
        <end position="27"/>
    </location>
</feature>
<evidence type="ECO:0000256" key="1">
    <source>
        <dbReference type="SAM" id="SignalP"/>
    </source>
</evidence>
<keyword evidence="1" id="KW-0732">Signal</keyword>